<dbReference type="Proteomes" id="UP001155660">
    <property type="component" value="Chromosome B5"/>
</dbReference>
<dbReference type="GeneID" id="109083617"/>
<organism evidence="1">
    <name type="scientific">Cyprinus carpio</name>
    <name type="common">Common carp</name>
    <dbReference type="NCBI Taxonomy" id="7962"/>
    <lineage>
        <taxon>Eukaryota</taxon>
        <taxon>Metazoa</taxon>
        <taxon>Chordata</taxon>
        <taxon>Craniata</taxon>
        <taxon>Vertebrata</taxon>
        <taxon>Euteleostomi</taxon>
        <taxon>Actinopterygii</taxon>
        <taxon>Neopterygii</taxon>
        <taxon>Teleostei</taxon>
        <taxon>Ostariophysi</taxon>
        <taxon>Cypriniformes</taxon>
        <taxon>Cyprinidae</taxon>
        <taxon>Cyprininae</taxon>
        <taxon>Cyprinus</taxon>
    </lineage>
</organism>
<sequence>MEQKIMEWARELQTVSGVRIVGLTPCDRCGVMTQQLACFLKQLELKKGKILPLLPFLEFITWSLLNQDSQGVGSQLWLLSKQRTWKTQTPKYIPNSVWRWIRSASVDITLDPMTNHPWLQLSDDKRKIKILRLT</sequence>
<dbReference type="AlphaFoldDB" id="A0A9Q9WAC0"/>
<name>A0A9Q9WAC0_CYPCA</name>
<accession>A0A9Q9WAC0</accession>
<dbReference type="RefSeq" id="XP_042579740.1">
    <property type="nucleotide sequence ID" value="XM_042723806.1"/>
</dbReference>
<gene>
    <name evidence="1" type="primary">si:ch211-114c12.5</name>
</gene>
<proteinExistence type="predicted"/>
<reference evidence="1" key="1">
    <citation type="submission" date="2025-08" db="UniProtKB">
        <authorList>
            <consortium name="RefSeq"/>
        </authorList>
    </citation>
    <scope>IDENTIFICATION</scope>
    <source>
        <tissue evidence="1">Muscle</tissue>
    </source>
</reference>
<protein>
    <submittedName>
        <fullName evidence="1">Uncharacterized protein si:ch211-114c12.5 isoform X3</fullName>
    </submittedName>
</protein>
<evidence type="ECO:0000313" key="1">
    <source>
        <dbReference type="RefSeq" id="XP_042579740.1"/>
    </source>
</evidence>